<dbReference type="Proteomes" id="UP001465668">
    <property type="component" value="Unassembled WGS sequence"/>
</dbReference>
<gene>
    <name evidence="2" type="ORF">SCAR479_13921</name>
</gene>
<protein>
    <submittedName>
        <fullName evidence="2">Uncharacterized protein</fullName>
    </submittedName>
</protein>
<comment type="caution">
    <text evidence="2">The sequence shown here is derived from an EMBL/GenBank/DDBJ whole genome shotgun (WGS) entry which is preliminary data.</text>
</comment>
<name>A0ABR2X6L1_9PEZI</name>
<organism evidence="2 3">
    <name type="scientific">Seiridium cardinale</name>
    <dbReference type="NCBI Taxonomy" id="138064"/>
    <lineage>
        <taxon>Eukaryota</taxon>
        <taxon>Fungi</taxon>
        <taxon>Dikarya</taxon>
        <taxon>Ascomycota</taxon>
        <taxon>Pezizomycotina</taxon>
        <taxon>Sordariomycetes</taxon>
        <taxon>Xylariomycetidae</taxon>
        <taxon>Amphisphaeriales</taxon>
        <taxon>Sporocadaceae</taxon>
        <taxon>Seiridium</taxon>
    </lineage>
</organism>
<proteinExistence type="predicted"/>
<evidence type="ECO:0000313" key="3">
    <source>
        <dbReference type="Proteomes" id="UP001465668"/>
    </source>
</evidence>
<accession>A0ABR2X6L1</accession>
<sequence length="30" mass="3382">MAERRQFDLLRSKGSDPKPEPQPIDPGMGK</sequence>
<feature type="region of interest" description="Disordered" evidence="1">
    <location>
        <begin position="1"/>
        <end position="30"/>
    </location>
</feature>
<feature type="compositionally biased region" description="Basic and acidic residues" evidence="1">
    <location>
        <begin position="1"/>
        <end position="19"/>
    </location>
</feature>
<dbReference type="EMBL" id="JARVKM010000128">
    <property type="protein sequence ID" value="KAK9769414.1"/>
    <property type="molecule type" value="Genomic_DNA"/>
</dbReference>
<reference evidence="2 3" key="1">
    <citation type="submission" date="2024-02" db="EMBL/GenBank/DDBJ databases">
        <title>First draft genome assembly of two strains of Seiridium cardinale.</title>
        <authorList>
            <person name="Emiliani G."/>
            <person name="Scali E."/>
        </authorList>
    </citation>
    <scope>NUCLEOTIDE SEQUENCE [LARGE SCALE GENOMIC DNA]</scope>
    <source>
        <strain evidence="2 3">BM-138-000479</strain>
    </source>
</reference>
<keyword evidence="3" id="KW-1185">Reference proteome</keyword>
<evidence type="ECO:0000256" key="1">
    <source>
        <dbReference type="SAM" id="MobiDB-lite"/>
    </source>
</evidence>
<evidence type="ECO:0000313" key="2">
    <source>
        <dbReference type="EMBL" id="KAK9769414.1"/>
    </source>
</evidence>